<sequence length="564" mass="59111">MAAEMKAELIGQAALTDLQLTVPRRPALRRGVRLRRSGDSVVLDGADRMQAFSGEFAREWLVPLAEACDGTRDHAALADGLGLPESAVHTCLALLWTAGAVEEATPDEEPPVAPELACFLSRLGNSTGVNATWADAAARLARRPVALEGDPALVGAARRALRGVCPVVTGDTDPAGGGHPTEHPAEHPATDPPKDPATDPAEHPPAFTVFFETVASAPLLADAEKACRRDGRPLLRVRADAATIVVGPYVDPAITPCLECGRHGEAELAGEPAAHQLDLVAGVAAHHITAVLARATVTHLPIDSSVIDTATLATSYRPATTRPGCPECSHARGPVAPEAPASAVYEAAVAIPPRAFLDPKGHQAHYYTANIRLQSQFRQWPSRVRTPLPAADLSALAGPGHRGGTPLTPHHLGLVLKIAFGLKDDETTPERVKRWTAASGNIGCTTAYVVVRDASVLPPGVYAYAEGSHTLASVSRTVPPGDSPCDIVVTGDLKKVMSKYGTFGFRLALLDSGCALTSARHVARHLGLDFAPRTDWDDDALTRILDVSPTEEPVVAVASLGGTA</sequence>
<evidence type="ECO:0000313" key="3">
    <source>
        <dbReference type="Proteomes" id="UP001291653"/>
    </source>
</evidence>
<dbReference type="InterPro" id="IPR000415">
    <property type="entry name" value="Nitroreductase-like"/>
</dbReference>
<dbReference type="RefSeq" id="WP_323449387.1">
    <property type="nucleotide sequence ID" value="NZ_BSBI01000010.1"/>
</dbReference>
<dbReference type="PANTHER" id="PTHR43745:SF2">
    <property type="entry name" value="NITROREDUCTASE MJ1384-RELATED"/>
    <property type="match status" value="1"/>
</dbReference>
<protein>
    <submittedName>
        <fullName evidence="2">TpaE</fullName>
    </submittedName>
</protein>
<proteinExistence type="predicted"/>
<dbReference type="Gene3D" id="3.40.50.720">
    <property type="entry name" value="NAD(P)-binding Rossmann-like Domain"/>
    <property type="match status" value="1"/>
</dbReference>
<feature type="compositionally biased region" description="Basic and acidic residues" evidence="1">
    <location>
        <begin position="180"/>
        <end position="202"/>
    </location>
</feature>
<keyword evidence="3" id="KW-1185">Reference proteome</keyword>
<accession>A0ABQ5P493</accession>
<evidence type="ECO:0000256" key="1">
    <source>
        <dbReference type="SAM" id="MobiDB-lite"/>
    </source>
</evidence>
<comment type="caution">
    <text evidence="2">The sequence shown here is derived from an EMBL/GenBank/DDBJ whole genome shotgun (WGS) entry which is preliminary data.</text>
</comment>
<name>A0ABQ5P493_9ACTN</name>
<dbReference type="Proteomes" id="UP001291653">
    <property type="component" value="Unassembled WGS sequence"/>
</dbReference>
<gene>
    <name evidence="2" type="ORF">SYYSPA8_23865</name>
</gene>
<organism evidence="2 3">
    <name type="scientific">Streptomyces yaizuensis</name>
    <dbReference type="NCBI Taxonomy" id="2989713"/>
    <lineage>
        <taxon>Bacteria</taxon>
        <taxon>Bacillati</taxon>
        <taxon>Actinomycetota</taxon>
        <taxon>Actinomycetes</taxon>
        <taxon>Kitasatosporales</taxon>
        <taxon>Streptomycetaceae</taxon>
        <taxon>Streptomyces</taxon>
    </lineage>
</organism>
<dbReference type="Gene3D" id="3.40.109.10">
    <property type="entry name" value="NADH Oxidase"/>
    <property type="match status" value="1"/>
</dbReference>
<dbReference type="EMBL" id="BSBI01000010">
    <property type="protein sequence ID" value="GLF97392.1"/>
    <property type="molecule type" value="Genomic_DNA"/>
</dbReference>
<dbReference type="InterPro" id="IPR052544">
    <property type="entry name" value="Bacteriocin_Proc_Enz"/>
</dbReference>
<dbReference type="SUPFAM" id="SSF55469">
    <property type="entry name" value="FMN-dependent nitroreductase-like"/>
    <property type="match status" value="1"/>
</dbReference>
<evidence type="ECO:0000313" key="2">
    <source>
        <dbReference type="EMBL" id="GLF97392.1"/>
    </source>
</evidence>
<reference evidence="2 3" key="1">
    <citation type="submission" date="2022-10" db="EMBL/GenBank/DDBJ databases">
        <title>Draft genome sequence of Streptomyces sp. YSPA8.</title>
        <authorList>
            <person name="Moriuchi R."/>
            <person name="Dohra H."/>
            <person name="Yamamura H."/>
            <person name="Kodani S."/>
        </authorList>
    </citation>
    <scope>NUCLEOTIDE SEQUENCE [LARGE SCALE GENOMIC DNA]</scope>
    <source>
        <strain evidence="2 3">YSPA8</strain>
    </source>
</reference>
<dbReference type="PANTHER" id="PTHR43745">
    <property type="entry name" value="NITROREDUCTASE MJ1384-RELATED"/>
    <property type="match status" value="1"/>
</dbReference>
<feature type="region of interest" description="Disordered" evidence="1">
    <location>
        <begin position="168"/>
        <end position="204"/>
    </location>
</feature>